<dbReference type="PANTHER" id="PTHR31042:SF150">
    <property type="entry name" value="OS06G0661900 PROTEIN"/>
    <property type="match status" value="1"/>
</dbReference>
<dbReference type="EMBL" id="JBHTBS010000016">
    <property type="protein sequence ID" value="MFC7339384.1"/>
    <property type="molecule type" value="Genomic_DNA"/>
</dbReference>
<organism evidence="6 7">
    <name type="scientific">Haloferula chungangensis</name>
    <dbReference type="NCBI Taxonomy" id="1048331"/>
    <lineage>
        <taxon>Bacteria</taxon>
        <taxon>Pseudomonadati</taxon>
        <taxon>Verrucomicrobiota</taxon>
        <taxon>Verrucomicrobiia</taxon>
        <taxon>Verrucomicrobiales</taxon>
        <taxon>Verrucomicrobiaceae</taxon>
        <taxon>Haloferula</taxon>
    </lineage>
</organism>
<evidence type="ECO:0000313" key="7">
    <source>
        <dbReference type="Proteomes" id="UP001596472"/>
    </source>
</evidence>
<keyword evidence="4" id="KW-0472">Membrane</keyword>
<keyword evidence="7" id="KW-1185">Reference proteome</keyword>
<evidence type="ECO:0000313" key="6">
    <source>
        <dbReference type="EMBL" id="MFC7339384.1"/>
    </source>
</evidence>
<dbReference type="Pfam" id="PF02485">
    <property type="entry name" value="Branch"/>
    <property type="match status" value="1"/>
</dbReference>
<evidence type="ECO:0000256" key="5">
    <source>
        <dbReference type="ARBA" id="ARBA00023180"/>
    </source>
</evidence>
<evidence type="ECO:0000256" key="1">
    <source>
        <dbReference type="ARBA" id="ARBA00004606"/>
    </source>
</evidence>
<proteinExistence type="predicted"/>
<comment type="subcellular location">
    <subcellularLocation>
        <location evidence="1">Membrane</location>
        <topology evidence="1">Single-pass type II membrane protein</topology>
    </subcellularLocation>
</comment>
<dbReference type="PANTHER" id="PTHR31042">
    <property type="entry name" value="CORE-2/I-BRANCHING BETA-1,6-N-ACETYLGLUCOSAMINYLTRANSFERASE FAMILY PROTEIN-RELATED"/>
    <property type="match status" value="1"/>
</dbReference>
<keyword evidence="2" id="KW-0328">Glycosyltransferase</keyword>
<evidence type="ECO:0000256" key="2">
    <source>
        <dbReference type="ARBA" id="ARBA00022676"/>
    </source>
</evidence>
<comment type="caution">
    <text evidence="6">The sequence shown here is derived from an EMBL/GenBank/DDBJ whole genome shotgun (WGS) entry which is preliminary data.</text>
</comment>
<dbReference type="InterPro" id="IPR044174">
    <property type="entry name" value="BC10-like"/>
</dbReference>
<dbReference type="InterPro" id="IPR003406">
    <property type="entry name" value="Glyco_trans_14"/>
</dbReference>
<name>A0ABW2LC55_9BACT</name>
<reference evidence="7" key="1">
    <citation type="journal article" date="2019" name="Int. J. Syst. Evol. Microbiol.">
        <title>The Global Catalogue of Microorganisms (GCM) 10K type strain sequencing project: providing services to taxonomists for standard genome sequencing and annotation.</title>
        <authorList>
            <consortium name="The Broad Institute Genomics Platform"/>
            <consortium name="The Broad Institute Genome Sequencing Center for Infectious Disease"/>
            <person name="Wu L."/>
            <person name="Ma J."/>
        </authorList>
    </citation>
    <scope>NUCLEOTIDE SEQUENCE [LARGE SCALE GENOMIC DNA]</scope>
    <source>
        <strain evidence="7">CGMCC 4.1467</strain>
    </source>
</reference>
<evidence type="ECO:0000256" key="3">
    <source>
        <dbReference type="ARBA" id="ARBA00022679"/>
    </source>
</evidence>
<keyword evidence="5" id="KW-0325">Glycoprotein</keyword>
<sequence>MTAFSPLVRGYESGGRYALALTKRLAVRRARQRGAEAVLLLEDDCVLHPNLLGLLEMMELPEDWGILYLGCAHHLEPEPAAPGLVRIKKHGVVDNHAVAIHSRYYDQVLRAMDAHGKPDPGHPRASDRYLAALADEIPSYACFPNLAWQAVEDSDLAGMKYSSYEKGGTQKQLHDLIERTWERMYGRGDRYVRKEGDSKLALMFLTRGDVNLPRVWEGYVAAAPERVRVFSHPKDPQAVESGFLDGSVIDEHFETEWGSISLVQATLAMLREALEDESMTHFVLLSESCVPVRPLPEILRELDWNPKPRFKSRTLSETGQRQVSRATALPEVPNDCWRFQSQWWLLDRIAANWVARADYTEVFERMEIPDEAYFSTVLCLLGYPVDDWSTNNPVTWSHWEKDAGRPTEYEKITMEMMEKILESGSWFARKFPVGADIGKYGLHLPARAP</sequence>
<dbReference type="Proteomes" id="UP001596472">
    <property type="component" value="Unassembled WGS sequence"/>
</dbReference>
<keyword evidence="3" id="KW-0808">Transferase</keyword>
<evidence type="ECO:0000256" key="4">
    <source>
        <dbReference type="ARBA" id="ARBA00023136"/>
    </source>
</evidence>
<protein>
    <submittedName>
        <fullName evidence="6">Beta-1,6-N-acetylglucosaminyltransferase</fullName>
    </submittedName>
</protein>
<accession>A0ABW2LC55</accession>
<gene>
    <name evidence="6" type="ORF">ACFQY0_19485</name>
</gene>